<dbReference type="Pfam" id="PF16418">
    <property type="entry name" value="CNOT1_HEAT"/>
    <property type="match status" value="1"/>
</dbReference>
<comment type="caution">
    <text evidence="3">The sequence shown here is derived from an EMBL/GenBank/DDBJ whole genome shotgun (WGS) entry which is preliminary data.</text>
</comment>
<feature type="domain" description="CCR4-NOT transcription complex subunit 1 HEAT repeat" evidence="2">
    <location>
        <begin position="511"/>
        <end position="661"/>
    </location>
</feature>
<dbReference type="OrthoDB" id="2438988at2759"/>
<evidence type="ECO:0000313" key="3">
    <source>
        <dbReference type="EMBL" id="CAG8600350.1"/>
    </source>
</evidence>
<gene>
    <name evidence="3" type="ORF">DEBURN_LOCUS9487</name>
</gene>
<organism evidence="3 4">
    <name type="scientific">Diversispora eburnea</name>
    <dbReference type="NCBI Taxonomy" id="1213867"/>
    <lineage>
        <taxon>Eukaryota</taxon>
        <taxon>Fungi</taxon>
        <taxon>Fungi incertae sedis</taxon>
        <taxon>Mucoromycota</taxon>
        <taxon>Glomeromycotina</taxon>
        <taxon>Glomeromycetes</taxon>
        <taxon>Diversisporales</taxon>
        <taxon>Diversisporaceae</taxon>
        <taxon>Diversispora</taxon>
    </lineage>
</organism>
<dbReference type="GO" id="GO:0000932">
    <property type="term" value="C:P-body"/>
    <property type="evidence" value="ECO:0007669"/>
    <property type="project" value="TreeGrafter"/>
</dbReference>
<dbReference type="PANTHER" id="PTHR13162:SF8">
    <property type="entry name" value="CCR4-NOT TRANSCRIPTION COMPLEX SUBUNIT 1"/>
    <property type="match status" value="1"/>
</dbReference>
<protein>
    <submittedName>
        <fullName evidence="3">5032_t:CDS:1</fullName>
    </submittedName>
</protein>
<accession>A0A9N9CE77</accession>
<feature type="compositionally biased region" description="Low complexity" evidence="1">
    <location>
        <begin position="16"/>
        <end position="30"/>
    </location>
</feature>
<dbReference type="EMBL" id="CAJVPK010001859">
    <property type="protein sequence ID" value="CAG8600350.1"/>
    <property type="molecule type" value="Genomic_DNA"/>
</dbReference>
<dbReference type="Proteomes" id="UP000789706">
    <property type="component" value="Unassembled WGS sequence"/>
</dbReference>
<keyword evidence="4" id="KW-1185">Reference proteome</keyword>
<evidence type="ECO:0000313" key="4">
    <source>
        <dbReference type="Proteomes" id="UP000789706"/>
    </source>
</evidence>
<dbReference type="GO" id="GO:0030015">
    <property type="term" value="C:CCR4-NOT core complex"/>
    <property type="evidence" value="ECO:0007669"/>
    <property type="project" value="InterPro"/>
</dbReference>
<evidence type="ECO:0000259" key="2">
    <source>
        <dbReference type="Pfam" id="PF16418"/>
    </source>
</evidence>
<dbReference type="PANTHER" id="PTHR13162">
    <property type="entry name" value="CCR4-NOT TRANSCRIPTION COMPLEX"/>
    <property type="match status" value="1"/>
</dbReference>
<proteinExistence type="predicted"/>
<dbReference type="InterPro" id="IPR040398">
    <property type="entry name" value="Not1"/>
</dbReference>
<reference evidence="3" key="1">
    <citation type="submission" date="2021-06" db="EMBL/GenBank/DDBJ databases">
        <authorList>
            <person name="Kallberg Y."/>
            <person name="Tangrot J."/>
            <person name="Rosling A."/>
        </authorList>
    </citation>
    <scope>NUCLEOTIDE SEQUENCE</scope>
    <source>
        <strain evidence="3">AZ414A</strain>
    </source>
</reference>
<sequence length="664" mass="74494">MNSEELSFTSPPPVNSNPSSSTAKTSSTTAQHLRSSQTSLTTIVKAQISFLLSTLSVDNYVRNVAEINSLLNQHGQDTHFHLLRRLLIDNQTKICNIRSRNSDLSLSYRLLIEKVKEAASDPELSSVFCEAFNSIDHSDSFKDLVLDSFLEHVGINPIEKVGLCISLLPASKKEIAEQAREIISQNFDPLVRALEDQTIQSGLSDKLLHHLLLYFKTYEAESRNISSQQNEEIQSVPIGLLPLLNSNHTISSLKMVEPSLSPNGSSKTSLVKLMRDAGYKCCNTEIAFTDILNQLGVKPLSSGEIVEIIKEEDVAQAIGMMVQTHSHFGGDITWNQSSNPEDIQTWDVEIFATNLADSVLIKSLDYSEFVVNDIKGVEIILNIYRFASKAQENFPLNAFWGRWNNINGQFSFLRRLVQAPLEVFNINDYPVKKVLSLEDFATASANLKSVAGVLTSHPWNSLELVETLIKLADSELFEEIRSLFEKATKQTPEIVCLGLAQVQKPWNTLHQELLNRLISMFLAGHSSSTPVLTRMWQVNSNSFIEGCLEMYNKDNMTISRILDIAQDLKILNPLLELSESSQSSHSFSFSIDLASLASRREYLNLEKYLQDNIIEYGDSFIHECMEFLSKKLALEVARENNNGTQSVKLSVDVVAIFIRILPKR</sequence>
<evidence type="ECO:0000256" key="1">
    <source>
        <dbReference type="SAM" id="MobiDB-lite"/>
    </source>
</evidence>
<dbReference type="GO" id="GO:0000288">
    <property type="term" value="P:nuclear-transcribed mRNA catabolic process, deadenylation-dependent decay"/>
    <property type="evidence" value="ECO:0007669"/>
    <property type="project" value="TreeGrafter"/>
</dbReference>
<feature type="region of interest" description="Disordered" evidence="1">
    <location>
        <begin position="1"/>
        <end position="32"/>
    </location>
</feature>
<dbReference type="GO" id="GO:0017148">
    <property type="term" value="P:negative regulation of translation"/>
    <property type="evidence" value="ECO:0007669"/>
    <property type="project" value="InterPro"/>
</dbReference>
<dbReference type="AlphaFoldDB" id="A0A9N9CE77"/>
<dbReference type="InterPro" id="IPR032194">
    <property type="entry name" value="CNOT1_HEAT"/>
</dbReference>
<dbReference type="GO" id="GO:0060090">
    <property type="term" value="F:molecular adaptor activity"/>
    <property type="evidence" value="ECO:0007669"/>
    <property type="project" value="TreeGrafter"/>
</dbReference>
<name>A0A9N9CE77_9GLOM</name>